<sequence length="401" mass="46777">MQRLKRLLFRRRPKPPHEPLAPTPAASAGNLSLSKLEQLPFEIRNEILLAVDTTTDLCALVHASPTFHQQYRLDRAFWLWHCLQLEMGHVLIDAYTANLCNMPEFRLKRTRQKVLQIIDDYKLQRSTVTEALSKPAPEEDVICITTFHSHNVRPLLQQYISWARTNLEGLSVPDQLSRTEQRRIIRGLYRFQIFCNLFGGVHGAKHGRRGDVLEAEDRLELFLDEYEPWEVEEILCINAFVDAKYRSVFEEVQWDLHPDNPSFDAERTGPQTPPGAFRLVNDSDDWISETTEPYLQERRREHRYSDRDKAQDSREKMSFNGDKDDSPPLAWVTIWNEAYSNLYSDFIPEPLRRWGYIMWDGGRLADSGAAAIMDREWKTMYGGLDEDGETEDPRDDMLAYN</sequence>
<evidence type="ECO:0000256" key="1">
    <source>
        <dbReference type="SAM" id="MobiDB-lite"/>
    </source>
</evidence>
<protein>
    <submittedName>
        <fullName evidence="2">Uncharacterized protein</fullName>
    </submittedName>
</protein>
<name>A0A8H4L6G4_9HYPO</name>
<dbReference type="EMBL" id="JAADYS010001598">
    <property type="protein sequence ID" value="KAF4462058.1"/>
    <property type="molecule type" value="Genomic_DNA"/>
</dbReference>
<organism evidence="2 3">
    <name type="scientific">Fusarium albosuccineum</name>
    <dbReference type="NCBI Taxonomy" id="1237068"/>
    <lineage>
        <taxon>Eukaryota</taxon>
        <taxon>Fungi</taxon>
        <taxon>Dikarya</taxon>
        <taxon>Ascomycota</taxon>
        <taxon>Pezizomycotina</taxon>
        <taxon>Sordariomycetes</taxon>
        <taxon>Hypocreomycetidae</taxon>
        <taxon>Hypocreales</taxon>
        <taxon>Nectriaceae</taxon>
        <taxon>Fusarium</taxon>
        <taxon>Fusarium decemcellulare species complex</taxon>
    </lineage>
</organism>
<evidence type="ECO:0000313" key="3">
    <source>
        <dbReference type="Proteomes" id="UP000554235"/>
    </source>
</evidence>
<dbReference type="OrthoDB" id="5304511at2759"/>
<evidence type="ECO:0000313" key="2">
    <source>
        <dbReference type="EMBL" id="KAF4462058.1"/>
    </source>
</evidence>
<dbReference type="AlphaFoldDB" id="A0A8H4L6G4"/>
<reference evidence="2 3" key="1">
    <citation type="submission" date="2020-01" db="EMBL/GenBank/DDBJ databases">
        <title>Identification and distribution of gene clusters putatively required for synthesis of sphingolipid metabolism inhibitors in phylogenetically diverse species of the filamentous fungus Fusarium.</title>
        <authorList>
            <person name="Kim H.-S."/>
            <person name="Busman M."/>
            <person name="Brown D.W."/>
            <person name="Divon H."/>
            <person name="Uhlig S."/>
            <person name="Proctor R.H."/>
        </authorList>
    </citation>
    <scope>NUCLEOTIDE SEQUENCE [LARGE SCALE GENOMIC DNA]</scope>
    <source>
        <strain evidence="2 3">NRRL 20459</strain>
    </source>
</reference>
<proteinExistence type="predicted"/>
<dbReference type="Proteomes" id="UP000554235">
    <property type="component" value="Unassembled WGS sequence"/>
</dbReference>
<accession>A0A8H4L6G4</accession>
<feature type="region of interest" description="Disordered" evidence="1">
    <location>
        <begin position="297"/>
        <end position="322"/>
    </location>
</feature>
<gene>
    <name evidence="2" type="ORF">FALBO_11134</name>
</gene>
<comment type="caution">
    <text evidence="2">The sequence shown here is derived from an EMBL/GenBank/DDBJ whole genome shotgun (WGS) entry which is preliminary data.</text>
</comment>
<keyword evidence="3" id="KW-1185">Reference proteome</keyword>